<feature type="region of interest" description="Disordered" evidence="1">
    <location>
        <begin position="1"/>
        <end position="82"/>
    </location>
</feature>
<feature type="region of interest" description="Disordered" evidence="1">
    <location>
        <begin position="96"/>
        <end position="116"/>
    </location>
</feature>
<dbReference type="AlphaFoldDB" id="A0AAW1SMS8"/>
<evidence type="ECO:0000313" key="2">
    <source>
        <dbReference type="EMBL" id="KAK9848097.1"/>
    </source>
</evidence>
<feature type="compositionally biased region" description="Polar residues" evidence="1">
    <location>
        <begin position="1"/>
        <end position="16"/>
    </location>
</feature>
<sequence length="138" mass="15200">MGNCTGSQAAAGSTAPSDKAQKPLDADETSVKTSDTKPLSIPSQRDAEKVRRRSTDIRRKSNEVLGQRISADSVRRPSTNDDLARGSMEEMYKMSCHPDVNRNEGLSSSGPDDMSTMYMSHMDRILEMPKDSSKAFRL</sequence>
<feature type="compositionally biased region" description="Polar residues" evidence="1">
    <location>
        <begin position="31"/>
        <end position="43"/>
    </location>
</feature>
<gene>
    <name evidence="2" type="ORF">WJX84_005106</name>
</gene>
<comment type="caution">
    <text evidence="2">The sequence shown here is derived from an EMBL/GenBank/DDBJ whole genome shotgun (WGS) entry which is preliminary data.</text>
</comment>
<organism evidence="2 3">
    <name type="scientific">Apatococcus fuscideae</name>
    <dbReference type="NCBI Taxonomy" id="2026836"/>
    <lineage>
        <taxon>Eukaryota</taxon>
        <taxon>Viridiplantae</taxon>
        <taxon>Chlorophyta</taxon>
        <taxon>core chlorophytes</taxon>
        <taxon>Trebouxiophyceae</taxon>
        <taxon>Chlorellales</taxon>
        <taxon>Chlorellaceae</taxon>
        <taxon>Apatococcus</taxon>
    </lineage>
</organism>
<dbReference type="Proteomes" id="UP001485043">
    <property type="component" value="Unassembled WGS sequence"/>
</dbReference>
<dbReference type="EMBL" id="JALJOV010001423">
    <property type="protein sequence ID" value="KAK9848097.1"/>
    <property type="molecule type" value="Genomic_DNA"/>
</dbReference>
<name>A0AAW1SMS8_9CHLO</name>
<feature type="compositionally biased region" description="Basic and acidic residues" evidence="1">
    <location>
        <begin position="45"/>
        <end position="62"/>
    </location>
</feature>
<keyword evidence="3" id="KW-1185">Reference proteome</keyword>
<evidence type="ECO:0000313" key="3">
    <source>
        <dbReference type="Proteomes" id="UP001485043"/>
    </source>
</evidence>
<accession>A0AAW1SMS8</accession>
<protein>
    <submittedName>
        <fullName evidence="2">Uncharacterized protein</fullName>
    </submittedName>
</protein>
<evidence type="ECO:0000256" key="1">
    <source>
        <dbReference type="SAM" id="MobiDB-lite"/>
    </source>
</evidence>
<reference evidence="2 3" key="1">
    <citation type="journal article" date="2024" name="Nat. Commun.">
        <title>Phylogenomics reveals the evolutionary origins of lichenization in chlorophyte algae.</title>
        <authorList>
            <person name="Puginier C."/>
            <person name="Libourel C."/>
            <person name="Otte J."/>
            <person name="Skaloud P."/>
            <person name="Haon M."/>
            <person name="Grisel S."/>
            <person name="Petersen M."/>
            <person name="Berrin J.G."/>
            <person name="Delaux P.M."/>
            <person name="Dal Grande F."/>
            <person name="Keller J."/>
        </authorList>
    </citation>
    <scope>NUCLEOTIDE SEQUENCE [LARGE SCALE GENOMIC DNA]</scope>
    <source>
        <strain evidence="2 3">SAG 2523</strain>
    </source>
</reference>
<proteinExistence type="predicted"/>
<feature type="compositionally biased region" description="Basic and acidic residues" evidence="1">
    <location>
        <begin position="73"/>
        <end position="82"/>
    </location>
</feature>